<dbReference type="PANTHER" id="PTHR38096">
    <property type="entry name" value="ENTEROBACTIN SYNTHASE COMPONENT D"/>
    <property type="match status" value="1"/>
</dbReference>
<comment type="subunit">
    <text evidence="4">EntB, EntD, EntE, and EntF form a multienzyme complex called enterobactin synthase.</text>
</comment>
<dbReference type="PANTHER" id="PTHR38096:SF1">
    <property type="entry name" value="ENTEROBACTIN SYNTHASE COMPONENT D"/>
    <property type="match status" value="1"/>
</dbReference>
<comment type="catalytic activity">
    <reaction evidence="10">
        <text>apo-[aryl-carrier protein] + CoA = holo-[aryl-carrier protein] + adenosine 3',5'-bisphosphate + H(+)</text>
        <dbReference type="Rhea" id="RHEA:48404"/>
        <dbReference type="Rhea" id="RHEA-COMP:15903"/>
        <dbReference type="Rhea" id="RHEA-COMP:17557"/>
        <dbReference type="ChEBI" id="CHEBI:15378"/>
        <dbReference type="ChEBI" id="CHEBI:29999"/>
        <dbReference type="ChEBI" id="CHEBI:57287"/>
        <dbReference type="ChEBI" id="CHEBI:58343"/>
        <dbReference type="ChEBI" id="CHEBI:64479"/>
    </reaction>
</comment>
<feature type="binding site" evidence="12">
    <location>
        <position position="168"/>
    </location>
    <ligand>
        <name>CoA</name>
        <dbReference type="ChEBI" id="CHEBI:57287"/>
    </ligand>
</feature>
<evidence type="ECO:0000256" key="13">
    <source>
        <dbReference type="PIRSR" id="PIRSR603542-2"/>
    </source>
</evidence>
<dbReference type="Gene3D" id="3.90.470.20">
    <property type="entry name" value="4'-phosphopantetheinyl transferase domain"/>
    <property type="match status" value="1"/>
</dbReference>
<dbReference type="Pfam" id="PF01648">
    <property type="entry name" value="ACPS"/>
    <property type="match status" value="1"/>
</dbReference>
<dbReference type="PROSITE" id="PS51257">
    <property type="entry name" value="PROKAR_LIPOPROTEIN"/>
    <property type="match status" value="1"/>
</dbReference>
<feature type="binding site" evidence="12">
    <location>
        <position position="57"/>
    </location>
    <ligand>
        <name>CoA</name>
        <dbReference type="ChEBI" id="CHEBI:57287"/>
    </ligand>
</feature>
<dbReference type="GO" id="GO:0009366">
    <property type="term" value="C:enterobactin synthetase complex"/>
    <property type="evidence" value="ECO:0007669"/>
    <property type="project" value="InterPro"/>
</dbReference>
<comment type="caution">
    <text evidence="16">The sequence shown here is derived from an EMBL/GenBank/DDBJ whole genome shotgun (WGS) entry which is preliminary data.</text>
</comment>
<accession>A0A125MN58</accession>
<dbReference type="UniPathway" id="UPA00017"/>
<feature type="binding site" evidence="12">
    <location>
        <position position="123"/>
    </location>
    <ligand>
        <name>CoA</name>
        <dbReference type="ChEBI" id="CHEBI:57287"/>
    </ligand>
</feature>
<name>A0A125MN58_9GAMM</name>
<evidence type="ECO:0000256" key="4">
    <source>
        <dbReference type="ARBA" id="ARBA00011503"/>
    </source>
</evidence>
<feature type="binding site" evidence="12">
    <location>
        <begin position="101"/>
        <end position="102"/>
    </location>
    <ligand>
        <name>CoA</name>
        <dbReference type="ChEBI" id="CHEBI:57287"/>
    </ligand>
</feature>
<dbReference type="AlphaFoldDB" id="A0A125MN58"/>
<dbReference type="RefSeq" id="WP_057923304.1">
    <property type="nucleotide sequence ID" value="NZ_JAJA02000001.1"/>
</dbReference>
<evidence type="ECO:0000256" key="11">
    <source>
        <dbReference type="ARBA" id="ARBA00049191"/>
    </source>
</evidence>
<evidence type="ECO:0000259" key="14">
    <source>
        <dbReference type="Pfam" id="PF01648"/>
    </source>
</evidence>
<evidence type="ECO:0000256" key="9">
    <source>
        <dbReference type="ARBA" id="ARBA00031996"/>
    </source>
</evidence>
<evidence type="ECO:0000256" key="8">
    <source>
        <dbReference type="ARBA" id="ARBA00029894"/>
    </source>
</evidence>
<gene>
    <name evidence="16" type="ORF">AZ78_3095</name>
</gene>
<keyword evidence="17" id="KW-1185">Reference proteome</keyword>
<dbReference type="InterPro" id="IPR041354">
    <property type="entry name" value="4PPT_N"/>
</dbReference>
<feature type="domain" description="4'-phosphopantetheinyl transferase" evidence="14">
    <location>
        <begin position="119"/>
        <end position="199"/>
    </location>
</feature>
<dbReference type="Proteomes" id="UP000023435">
    <property type="component" value="Unassembled WGS sequence"/>
</dbReference>
<evidence type="ECO:0000256" key="12">
    <source>
        <dbReference type="PIRSR" id="PIRSR603542-1"/>
    </source>
</evidence>
<dbReference type="GO" id="GO:0005886">
    <property type="term" value="C:plasma membrane"/>
    <property type="evidence" value="ECO:0007669"/>
    <property type="project" value="TreeGrafter"/>
</dbReference>
<evidence type="ECO:0000259" key="15">
    <source>
        <dbReference type="Pfam" id="PF17837"/>
    </source>
</evidence>
<keyword evidence="6 16" id="KW-0808">Transferase</keyword>
<feature type="binding site" evidence="13">
    <location>
        <position position="125"/>
    </location>
    <ligand>
        <name>Mg(2+)</name>
        <dbReference type="ChEBI" id="CHEBI:18420"/>
    </ligand>
</feature>
<comment type="pathway">
    <text evidence="2">Siderophore biosynthesis; enterobactin biosynthesis.</text>
</comment>
<evidence type="ECO:0000256" key="1">
    <source>
        <dbReference type="ARBA" id="ARBA00003937"/>
    </source>
</evidence>
<evidence type="ECO:0000256" key="10">
    <source>
        <dbReference type="ARBA" id="ARBA00049176"/>
    </source>
</evidence>
<sequence>MDRNAFIHDAAPFDAQAHGQPLTGYACRFRLEAYDDALYPDHGLRLPPQLARAVAKRRGEFLAGRLCARRALARLGIASADIAIGPDREPLWPAGAIASISHAGDRAVCLASADPHVIGLGIDIESRIDARLAGEIRGVVVDAAEQAVIEAGFDDAVAGLAAAFSAKEALYKALYPQVRAFFGFEAMRLARVDEGRLRFLAAADLSPTVRAGQAFEVDIAFEDGGVRSIACCLRARG</sequence>
<evidence type="ECO:0000256" key="3">
    <source>
        <dbReference type="ARBA" id="ARBA00008342"/>
    </source>
</evidence>
<dbReference type="Pfam" id="PF17837">
    <property type="entry name" value="4PPT_N"/>
    <property type="match status" value="1"/>
</dbReference>
<protein>
    <recommendedName>
        <fullName evidence="5">Enterobactin synthase component D</fullName>
    </recommendedName>
    <alternativeName>
        <fullName evidence="8">4'-phosphopantetheinyl transferase EntD</fullName>
    </alternativeName>
    <alternativeName>
        <fullName evidence="9">Enterochelin synthase D</fullName>
    </alternativeName>
</protein>
<dbReference type="PRINTS" id="PR01399">
    <property type="entry name" value="ENTSNTHTASED"/>
</dbReference>
<comment type="function">
    <text evidence="1">Involved in the biosynthesis of the siderophore enterobactin (enterochelin), which is a macrocyclic trimeric lactone of N-(2,3-dihydroxybenzoyl)-serine. The serine trilactone serves as a scaffolding for the three catechol functionalities that provide hexadentate coordination for the tightly ligated iron(2+) atoms. Plays an essential role in the assembly of the enterobactin by catalyzing the transfer of the 4'-phosphopantetheine (Ppant) moiety from coenzyme A to the apo-domains of both EntB (ArCP domain) and EntF (PCP domain) to yield their holo-forms which make them competent for the activation of 2,3-dihydroxybenzoate (DHB) and L-serine, respectively.</text>
</comment>
<evidence type="ECO:0000256" key="5">
    <source>
        <dbReference type="ARBA" id="ARBA00019087"/>
    </source>
</evidence>
<feature type="binding site" evidence="12">
    <location>
        <position position="65"/>
    </location>
    <ligand>
        <name>CoA</name>
        <dbReference type="ChEBI" id="CHEBI:57287"/>
    </ligand>
</feature>
<evidence type="ECO:0000313" key="16">
    <source>
        <dbReference type="EMBL" id="KWS05543.1"/>
    </source>
</evidence>
<keyword evidence="13" id="KW-0460">Magnesium</keyword>
<dbReference type="SUPFAM" id="SSF56214">
    <property type="entry name" value="4'-phosphopantetheinyl transferase"/>
    <property type="match status" value="1"/>
</dbReference>
<feature type="domain" description="4'-phosphopantetheinyl transferase N-terminal" evidence="15">
    <location>
        <begin position="50"/>
        <end position="111"/>
    </location>
</feature>
<evidence type="ECO:0000256" key="7">
    <source>
        <dbReference type="ARBA" id="ARBA00023191"/>
    </source>
</evidence>
<dbReference type="InterPro" id="IPR008278">
    <property type="entry name" value="4-PPantetheinyl_Trfase_dom"/>
</dbReference>
<proteinExistence type="inferred from homology"/>
<comment type="similarity">
    <text evidence="3">Belongs to the P-Pant transferase superfamily. EntD family.</text>
</comment>
<dbReference type="OrthoDB" id="8210607at2"/>
<dbReference type="GO" id="GO:0008897">
    <property type="term" value="F:holo-[acyl-carrier-protein] synthase activity"/>
    <property type="evidence" value="ECO:0007669"/>
    <property type="project" value="InterPro"/>
</dbReference>
<feature type="binding site" evidence="13">
    <location>
        <position position="123"/>
    </location>
    <ligand>
        <name>Mg(2+)</name>
        <dbReference type="ChEBI" id="CHEBI:18420"/>
    </ligand>
</feature>
<dbReference type="EMBL" id="JAJA02000001">
    <property type="protein sequence ID" value="KWS05543.1"/>
    <property type="molecule type" value="Genomic_DNA"/>
</dbReference>
<evidence type="ECO:0000256" key="6">
    <source>
        <dbReference type="ARBA" id="ARBA00022679"/>
    </source>
</evidence>
<dbReference type="GO" id="GO:0009239">
    <property type="term" value="P:enterobactin biosynthetic process"/>
    <property type="evidence" value="ECO:0007669"/>
    <property type="project" value="UniProtKB-UniPathway"/>
</dbReference>
<reference evidence="16 17" key="1">
    <citation type="journal article" date="2014" name="Genome Announc.">
        <title>Draft Genome Sequence of Lysobacter capsici AZ78, a Bacterium Antagonistic to Plant-Pathogenic Oomycetes.</title>
        <authorList>
            <person name="Puopolo G."/>
            <person name="Sonego P."/>
            <person name="Engelen K."/>
            <person name="Pertot I."/>
        </authorList>
    </citation>
    <scope>NUCLEOTIDE SEQUENCE [LARGE SCALE GENOMIC DNA]</scope>
    <source>
        <strain evidence="16 17">AZ78</strain>
    </source>
</reference>
<keyword evidence="7" id="KW-0259">Enterobactin biosynthesis</keyword>
<dbReference type="InterPro" id="IPR003542">
    <property type="entry name" value="Enbac_synth_compD-like"/>
</dbReference>
<keyword evidence="13" id="KW-0479">Metal-binding</keyword>
<dbReference type="InterPro" id="IPR037143">
    <property type="entry name" value="4-PPantetheinyl_Trfase_dom_sf"/>
</dbReference>
<comment type="catalytic activity">
    <reaction evidence="11">
        <text>apo-[peptidyl-carrier protein] + CoA = holo-[peptidyl-carrier protein] + adenosine 3',5'-bisphosphate + H(+)</text>
        <dbReference type="Rhea" id="RHEA:46228"/>
        <dbReference type="Rhea" id="RHEA-COMP:11479"/>
        <dbReference type="Rhea" id="RHEA-COMP:11480"/>
        <dbReference type="ChEBI" id="CHEBI:15378"/>
        <dbReference type="ChEBI" id="CHEBI:29999"/>
        <dbReference type="ChEBI" id="CHEBI:57287"/>
        <dbReference type="ChEBI" id="CHEBI:58343"/>
        <dbReference type="ChEBI" id="CHEBI:64479"/>
    </reaction>
</comment>
<organism evidence="16 17">
    <name type="scientific">Lysobacter capsici AZ78</name>
    <dbReference type="NCBI Taxonomy" id="1444315"/>
    <lineage>
        <taxon>Bacteria</taxon>
        <taxon>Pseudomonadati</taxon>
        <taxon>Pseudomonadota</taxon>
        <taxon>Gammaproteobacteria</taxon>
        <taxon>Lysobacterales</taxon>
        <taxon>Lysobacteraceae</taxon>
        <taxon>Lysobacter</taxon>
    </lineage>
</organism>
<evidence type="ECO:0000313" key="17">
    <source>
        <dbReference type="Proteomes" id="UP000023435"/>
    </source>
</evidence>
<feature type="binding site" evidence="12">
    <location>
        <position position="172"/>
    </location>
    <ligand>
        <name>CoA</name>
        <dbReference type="ChEBI" id="CHEBI:57287"/>
    </ligand>
</feature>
<evidence type="ECO:0000256" key="2">
    <source>
        <dbReference type="ARBA" id="ARBA00004993"/>
    </source>
</evidence>
<comment type="cofactor">
    <cofactor evidence="13">
        <name>Mg(2+)</name>
        <dbReference type="ChEBI" id="CHEBI:18420"/>
    </cofactor>
</comment>
<feature type="binding site" evidence="13">
    <location>
        <position position="124"/>
    </location>
    <ligand>
        <name>Mg(2+)</name>
        <dbReference type="ChEBI" id="CHEBI:18420"/>
    </ligand>
</feature>
<dbReference type="GO" id="GO:0000287">
    <property type="term" value="F:magnesium ion binding"/>
    <property type="evidence" value="ECO:0007669"/>
    <property type="project" value="InterPro"/>
</dbReference>